<comment type="caution">
    <text evidence="1">The sequence shown here is derived from an EMBL/GenBank/DDBJ whole genome shotgun (WGS) entry which is preliminary data.</text>
</comment>
<dbReference type="EMBL" id="BGZK01002751">
    <property type="protein sequence ID" value="GBP96201.1"/>
    <property type="molecule type" value="Genomic_DNA"/>
</dbReference>
<dbReference type="Proteomes" id="UP000299102">
    <property type="component" value="Unassembled WGS sequence"/>
</dbReference>
<dbReference type="OrthoDB" id="10017160at2759"/>
<evidence type="ECO:0000313" key="2">
    <source>
        <dbReference type="Proteomes" id="UP000299102"/>
    </source>
</evidence>
<gene>
    <name evidence="1" type="ORF">EVAR_98127_1</name>
</gene>
<evidence type="ECO:0000313" key="1">
    <source>
        <dbReference type="EMBL" id="GBP96201.1"/>
    </source>
</evidence>
<accession>A0A4C2A5N4</accession>
<protein>
    <submittedName>
        <fullName evidence="1">Uncharacterized protein</fullName>
    </submittedName>
</protein>
<reference evidence="1 2" key="1">
    <citation type="journal article" date="2019" name="Commun. Biol.">
        <title>The bagworm genome reveals a unique fibroin gene that provides high tensile strength.</title>
        <authorList>
            <person name="Kono N."/>
            <person name="Nakamura H."/>
            <person name="Ohtoshi R."/>
            <person name="Tomita M."/>
            <person name="Numata K."/>
            <person name="Arakawa K."/>
        </authorList>
    </citation>
    <scope>NUCLEOTIDE SEQUENCE [LARGE SCALE GENOMIC DNA]</scope>
</reference>
<proteinExistence type="predicted"/>
<dbReference type="AlphaFoldDB" id="A0A4C2A5N4"/>
<name>A0A4C2A5N4_EUMVA</name>
<sequence>MERFSGGDSNAVHDIVTCEESWTYCYDPETKALAKEPWPMAELKVKAGREAEAESIDRVEVDCVTWIRIISMTEI</sequence>
<keyword evidence="2" id="KW-1185">Reference proteome</keyword>
<organism evidence="1 2">
    <name type="scientific">Eumeta variegata</name>
    <name type="common">Bagworm moth</name>
    <name type="synonym">Eumeta japonica</name>
    <dbReference type="NCBI Taxonomy" id="151549"/>
    <lineage>
        <taxon>Eukaryota</taxon>
        <taxon>Metazoa</taxon>
        <taxon>Ecdysozoa</taxon>
        <taxon>Arthropoda</taxon>
        <taxon>Hexapoda</taxon>
        <taxon>Insecta</taxon>
        <taxon>Pterygota</taxon>
        <taxon>Neoptera</taxon>
        <taxon>Endopterygota</taxon>
        <taxon>Lepidoptera</taxon>
        <taxon>Glossata</taxon>
        <taxon>Ditrysia</taxon>
        <taxon>Tineoidea</taxon>
        <taxon>Psychidae</taxon>
        <taxon>Oiketicinae</taxon>
        <taxon>Eumeta</taxon>
    </lineage>
</organism>